<name>A0A835EFX5_9POAL</name>
<feature type="region of interest" description="Disordered" evidence="1">
    <location>
        <begin position="1"/>
        <end position="21"/>
    </location>
</feature>
<dbReference type="Proteomes" id="UP000636709">
    <property type="component" value="Unassembled WGS sequence"/>
</dbReference>
<protein>
    <submittedName>
        <fullName evidence="2">Uncharacterized protein</fullName>
    </submittedName>
</protein>
<evidence type="ECO:0000313" key="3">
    <source>
        <dbReference type="Proteomes" id="UP000636709"/>
    </source>
</evidence>
<dbReference type="EMBL" id="JACEFO010002039">
    <property type="protein sequence ID" value="KAF8688218.1"/>
    <property type="molecule type" value="Genomic_DNA"/>
</dbReference>
<feature type="compositionally biased region" description="Low complexity" evidence="1">
    <location>
        <begin position="64"/>
        <end position="81"/>
    </location>
</feature>
<comment type="caution">
    <text evidence="2">The sequence shown here is derived from an EMBL/GenBank/DDBJ whole genome shotgun (WGS) entry which is preliminary data.</text>
</comment>
<feature type="region of interest" description="Disordered" evidence="1">
    <location>
        <begin position="123"/>
        <end position="142"/>
    </location>
</feature>
<gene>
    <name evidence="2" type="ORF">HU200_042341</name>
</gene>
<sequence length="142" mass="14120">MTPSTTPVVPTTLPGAGHSISDISCATPAHHPPPPSVASASFRARSTSFSSAATASGLFSPGEAPASAPSAAPPSAASAAADGAGSWSCSCPLLLAVSLGAAARRWWQRRMGREREREHVRRCGAAGAGARSRGKVAAMASG</sequence>
<feature type="compositionally biased region" description="Low complexity" evidence="1">
    <location>
        <begin position="1"/>
        <end position="14"/>
    </location>
</feature>
<accession>A0A835EFX5</accession>
<reference evidence="2" key="1">
    <citation type="submission" date="2020-07" db="EMBL/GenBank/DDBJ databases">
        <title>Genome sequence and genetic diversity analysis of an under-domesticated orphan crop, white fonio (Digitaria exilis).</title>
        <authorList>
            <person name="Bennetzen J.L."/>
            <person name="Chen S."/>
            <person name="Ma X."/>
            <person name="Wang X."/>
            <person name="Yssel A.E.J."/>
            <person name="Chaluvadi S.R."/>
            <person name="Johnson M."/>
            <person name="Gangashetty P."/>
            <person name="Hamidou F."/>
            <person name="Sanogo M.D."/>
            <person name="Zwaenepoel A."/>
            <person name="Wallace J."/>
            <person name="Van De Peer Y."/>
            <person name="Van Deynze A."/>
        </authorList>
    </citation>
    <scope>NUCLEOTIDE SEQUENCE</scope>
    <source>
        <tissue evidence="2">Leaves</tissue>
    </source>
</reference>
<dbReference type="AlphaFoldDB" id="A0A835EFX5"/>
<organism evidence="2 3">
    <name type="scientific">Digitaria exilis</name>
    <dbReference type="NCBI Taxonomy" id="1010633"/>
    <lineage>
        <taxon>Eukaryota</taxon>
        <taxon>Viridiplantae</taxon>
        <taxon>Streptophyta</taxon>
        <taxon>Embryophyta</taxon>
        <taxon>Tracheophyta</taxon>
        <taxon>Spermatophyta</taxon>
        <taxon>Magnoliopsida</taxon>
        <taxon>Liliopsida</taxon>
        <taxon>Poales</taxon>
        <taxon>Poaceae</taxon>
        <taxon>PACMAD clade</taxon>
        <taxon>Panicoideae</taxon>
        <taxon>Panicodae</taxon>
        <taxon>Paniceae</taxon>
        <taxon>Anthephorinae</taxon>
        <taxon>Digitaria</taxon>
    </lineage>
</organism>
<evidence type="ECO:0000256" key="1">
    <source>
        <dbReference type="SAM" id="MobiDB-lite"/>
    </source>
</evidence>
<proteinExistence type="predicted"/>
<feature type="region of interest" description="Disordered" evidence="1">
    <location>
        <begin position="54"/>
        <end position="86"/>
    </location>
</feature>
<evidence type="ECO:0000313" key="2">
    <source>
        <dbReference type="EMBL" id="KAF8688218.1"/>
    </source>
</evidence>
<keyword evidence="3" id="KW-1185">Reference proteome</keyword>